<evidence type="ECO:0000313" key="1">
    <source>
        <dbReference type="EMBL" id="KKN81688.1"/>
    </source>
</evidence>
<protein>
    <submittedName>
        <fullName evidence="1">Uncharacterized protein</fullName>
    </submittedName>
</protein>
<reference evidence="1" key="1">
    <citation type="journal article" date="2015" name="Nature">
        <title>Complex archaea that bridge the gap between prokaryotes and eukaryotes.</title>
        <authorList>
            <person name="Spang A."/>
            <person name="Saw J.H."/>
            <person name="Jorgensen S.L."/>
            <person name="Zaremba-Niedzwiedzka K."/>
            <person name="Martijn J."/>
            <person name="Lind A.E."/>
            <person name="van Eijk R."/>
            <person name="Schleper C."/>
            <person name="Guy L."/>
            <person name="Ettema T.J."/>
        </authorList>
    </citation>
    <scope>NUCLEOTIDE SEQUENCE</scope>
</reference>
<dbReference type="EMBL" id="LAZR01000211">
    <property type="protein sequence ID" value="KKN81688.1"/>
    <property type="molecule type" value="Genomic_DNA"/>
</dbReference>
<gene>
    <name evidence="1" type="ORF">LCGC14_0316000</name>
</gene>
<accession>A0A0F9WSB2</accession>
<comment type="caution">
    <text evidence="1">The sequence shown here is derived from an EMBL/GenBank/DDBJ whole genome shotgun (WGS) entry which is preliminary data.</text>
</comment>
<name>A0A0F9WSB2_9ZZZZ</name>
<organism evidence="1">
    <name type="scientific">marine sediment metagenome</name>
    <dbReference type="NCBI Taxonomy" id="412755"/>
    <lineage>
        <taxon>unclassified sequences</taxon>
        <taxon>metagenomes</taxon>
        <taxon>ecological metagenomes</taxon>
    </lineage>
</organism>
<proteinExistence type="predicted"/>
<sequence length="72" mass="8252">MERNYPTNENGATTRMIGTCSRYKTKHIPVHKVHSMQLCDKCNTPIDKLDSWGLRKHEEKDLARQIAAKKGA</sequence>
<dbReference type="AlphaFoldDB" id="A0A0F9WSB2"/>